<keyword evidence="6" id="KW-1185">Reference proteome</keyword>
<evidence type="ECO:0000256" key="3">
    <source>
        <dbReference type="SAM" id="SignalP"/>
    </source>
</evidence>
<feature type="chain" id="PRO_5032481063" description="Snake toxin/toxin-like domain-containing protein" evidence="3">
    <location>
        <begin position="22"/>
        <end position="115"/>
    </location>
</feature>
<keyword evidence="2" id="KW-1133">Transmembrane helix</keyword>
<name>A0A814HKF3_9BILA</name>
<comment type="caution">
    <text evidence="5">The sequence shown here is derived from an EMBL/GenBank/DDBJ whole genome shotgun (WGS) entry which is preliminary data.</text>
</comment>
<dbReference type="PANTHER" id="PTHR16983">
    <property type="entry name" value="UPAR/LY6 DOMAIN-CONTAINING PROTEIN"/>
    <property type="match status" value="1"/>
</dbReference>
<reference evidence="5" key="1">
    <citation type="submission" date="2021-02" db="EMBL/GenBank/DDBJ databases">
        <authorList>
            <person name="Nowell W R."/>
        </authorList>
    </citation>
    <scope>NUCLEOTIDE SEQUENCE</scope>
    <source>
        <strain evidence="5">Ploen Becks lab</strain>
    </source>
</reference>
<dbReference type="PANTHER" id="PTHR16983:SF13">
    <property type="entry name" value="LYMPHOCYTE ANTIGEN 6E"/>
    <property type="match status" value="1"/>
</dbReference>
<dbReference type="EMBL" id="CAJNOC010004169">
    <property type="protein sequence ID" value="CAF1012030.1"/>
    <property type="molecule type" value="Genomic_DNA"/>
</dbReference>
<dbReference type="GO" id="GO:0005886">
    <property type="term" value="C:plasma membrane"/>
    <property type="evidence" value="ECO:0007669"/>
    <property type="project" value="TreeGrafter"/>
</dbReference>
<dbReference type="Gene3D" id="2.10.60.10">
    <property type="entry name" value="CD59"/>
    <property type="match status" value="1"/>
</dbReference>
<dbReference type="Proteomes" id="UP000663879">
    <property type="component" value="Unassembled WGS sequence"/>
</dbReference>
<dbReference type="InterPro" id="IPR051110">
    <property type="entry name" value="Ly-6/neurotoxin-like_GPI-ap"/>
</dbReference>
<feature type="transmembrane region" description="Helical" evidence="2">
    <location>
        <begin position="96"/>
        <end position="113"/>
    </location>
</feature>
<accession>A0A814HKF3</accession>
<keyword evidence="2" id="KW-0472">Membrane</keyword>
<evidence type="ECO:0000259" key="4">
    <source>
        <dbReference type="Pfam" id="PF00087"/>
    </source>
</evidence>
<sequence>MKFLIIISALVLSCLVHDSMALQCYTCTACGSSFGTVTNCSSIYTSCSKTVASAFGFSAVSKSCSTGCTEAGASLMGVSGGSFCCSTDLCNFSSKVTSSFYVIIASAFALLFFKK</sequence>
<proteinExistence type="predicted"/>
<gene>
    <name evidence="5" type="ORF">OXX778_LOCUS16941</name>
</gene>
<keyword evidence="1 3" id="KW-0732">Signal</keyword>
<evidence type="ECO:0000256" key="1">
    <source>
        <dbReference type="ARBA" id="ARBA00022729"/>
    </source>
</evidence>
<protein>
    <recommendedName>
        <fullName evidence="4">Snake toxin/toxin-like domain-containing protein</fullName>
    </recommendedName>
</protein>
<organism evidence="5 6">
    <name type="scientific">Brachionus calyciflorus</name>
    <dbReference type="NCBI Taxonomy" id="104777"/>
    <lineage>
        <taxon>Eukaryota</taxon>
        <taxon>Metazoa</taxon>
        <taxon>Spiralia</taxon>
        <taxon>Gnathifera</taxon>
        <taxon>Rotifera</taxon>
        <taxon>Eurotatoria</taxon>
        <taxon>Monogononta</taxon>
        <taxon>Pseudotrocha</taxon>
        <taxon>Ploima</taxon>
        <taxon>Brachionidae</taxon>
        <taxon>Brachionus</taxon>
    </lineage>
</organism>
<dbReference type="Pfam" id="PF00087">
    <property type="entry name" value="Toxin_TOLIP"/>
    <property type="match status" value="1"/>
</dbReference>
<evidence type="ECO:0000313" key="6">
    <source>
        <dbReference type="Proteomes" id="UP000663879"/>
    </source>
</evidence>
<evidence type="ECO:0000256" key="2">
    <source>
        <dbReference type="SAM" id="Phobius"/>
    </source>
</evidence>
<feature type="signal peptide" evidence="3">
    <location>
        <begin position="1"/>
        <end position="21"/>
    </location>
</feature>
<dbReference type="InterPro" id="IPR035076">
    <property type="entry name" value="Toxin/TOLIP"/>
</dbReference>
<keyword evidence="2" id="KW-0812">Transmembrane</keyword>
<dbReference type="InterPro" id="IPR045860">
    <property type="entry name" value="Snake_toxin-like_sf"/>
</dbReference>
<evidence type="ECO:0000313" key="5">
    <source>
        <dbReference type="EMBL" id="CAF1012030.1"/>
    </source>
</evidence>
<dbReference type="SUPFAM" id="SSF57302">
    <property type="entry name" value="Snake toxin-like"/>
    <property type="match status" value="1"/>
</dbReference>
<dbReference type="AlphaFoldDB" id="A0A814HKF3"/>
<feature type="domain" description="Snake toxin/toxin-like" evidence="4">
    <location>
        <begin position="22"/>
        <end position="91"/>
    </location>
</feature>